<feature type="region of interest" description="Disordered" evidence="1">
    <location>
        <begin position="99"/>
        <end position="147"/>
    </location>
</feature>
<evidence type="ECO:0000313" key="3">
    <source>
        <dbReference type="Proteomes" id="UP000800035"/>
    </source>
</evidence>
<dbReference type="EMBL" id="ML977024">
    <property type="protein sequence ID" value="KAF1950647.1"/>
    <property type="molecule type" value="Genomic_DNA"/>
</dbReference>
<protein>
    <submittedName>
        <fullName evidence="2">Uncharacterized protein</fullName>
    </submittedName>
</protein>
<organism evidence="2 3">
    <name type="scientific">Byssothecium circinans</name>
    <dbReference type="NCBI Taxonomy" id="147558"/>
    <lineage>
        <taxon>Eukaryota</taxon>
        <taxon>Fungi</taxon>
        <taxon>Dikarya</taxon>
        <taxon>Ascomycota</taxon>
        <taxon>Pezizomycotina</taxon>
        <taxon>Dothideomycetes</taxon>
        <taxon>Pleosporomycetidae</taxon>
        <taxon>Pleosporales</taxon>
        <taxon>Massarineae</taxon>
        <taxon>Massarinaceae</taxon>
        <taxon>Byssothecium</taxon>
    </lineage>
</organism>
<evidence type="ECO:0000256" key="1">
    <source>
        <dbReference type="SAM" id="MobiDB-lite"/>
    </source>
</evidence>
<feature type="compositionally biased region" description="Basic residues" evidence="1">
    <location>
        <begin position="110"/>
        <end position="127"/>
    </location>
</feature>
<keyword evidence="3" id="KW-1185">Reference proteome</keyword>
<gene>
    <name evidence="2" type="ORF">CC80DRAFT_598062</name>
</gene>
<sequence>MPGTQGETAQLTKPADWSIYMVTAALSLSKDTTLPKRFGTPDSAKMALNDSLNWHEAHDSYKWPGFSSLGFDFAQSMRLRRALVHDTFLALLKTGGLHVGGEGTPESGGKRKRVRVRGNERRPKRHCPSNSPNSPHDTNANSDSDPSSYEPFWHDKHFLAETMHFLIERSDADIETYIKGEKTVDALADIVHDGLVDAWEKPVAGYLVVPEGLVRKQEVWAKLVDPPQSSLELGASRLELKREGMGE</sequence>
<dbReference type="AlphaFoldDB" id="A0A6A5TNY8"/>
<feature type="compositionally biased region" description="Polar residues" evidence="1">
    <location>
        <begin position="128"/>
        <end position="147"/>
    </location>
</feature>
<name>A0A6A5TNY8_9PLEO</name>
<accession>A0A6A5TNY8</accession>
<dbReference type="OrthoDB" id="3735253at2759"/>
<dbReference type="Proteomes" id="UP000800035">
    <property type="component" value="Unassembled WGS sequence"/>
</dbReference>
<proteinExistence type="predicted"/>
<evidence type="ECO:0000313" key="2">
    <source>
        <dbReference type="EMBL" id="KAF1950647.1"/>
    </source>
</evidence>
<reference evidence="2" key="1">
    <citation type="journal article" date="2020" name="Stud. Mycol.">
        <title>101 Dothideomycetes genomes: a test case for predicting lifestyles and emergence of pathogens.</title>
        <authorList>
            <person name="Haridas S."/>
            <person name="Albert R."/>
            <person name="Binder M."/>
            <person name="Bloem J."/>
            <person name="Labutti K."/>
            <person name="Salamov A."/>
            <person name="Andreopoulos B."/>
            <person name="Baker S."/>
            <person name="Barry K."/>
            <person name="Bills G."/>
            <person name="Bluhm B."/>
            <person name="Cannon C."/>
            <person name="Castanera R."/>
            <person name="Culley D."/>
            <person name="Daum C."/>
            <person name="Ezra D."/>
            <person name="Gonzalez J."/>
            <person name="Henrissat B."/>
            <person name="Kuo A."/>
            <person name="Liang C."/>
            <person name="Lipzen A."/>
            <person name="Lutzoni F."/>
            <person name="Magnuson J."/>
            <person name="Mondo S."/>
            <person name="Nolan M."/>
            <person name="Ohm R."/>
            <person name="Pangilinan J."/>
            <person name="Park H.-J."/>
            <person name="Ramirez L."/>
            <person name="Alfaro M."/>
            <person name="Sun H."/>
            <person name="Tritt A."/>
            <person name="Yoshinaga Y."/>
            <person name="Zwiers L.-H."/>
            <person name="Turgeon B."/>
            <person name="Goodwin S."/>
            <person name="Spatafora J."/>
            <person name="Crous P."/>
            <person name="Grigoriev I."/>
        </authorList>
    </citation>
    <scope>NUCLEOTIDE SEQUENCE</scope>
    <source>
        <strain evidence="2">CBS 675.92</strain>
    </source>
</reference>